<dbReference type="PANTHER" id="PTHR11117:SF2">
    <property type="entry name" value="SUCCINATE--COA LIGASE [ADP_GDP-FORMING] SUBUNIT ALPHA, MITOCHONDRIAL"/>
    <property type="match status" value="1"/>
</dbReference>
<dbReference type="UniPathway" id="UPA00223">
    <property type="reaction ID" value="UER00999"/>
</dbReference>
<dbReference type="GO" id="GO:0009361">
    <property type="term" value="C:succinate-CoA ligase complex (ADP-forming)"/>
    <property type="evidence" value="ECO:0007669"/>
    <property type="project" value="TreeGrafter"/>
</dbReference>
<reference evidence="7 8" key="1">
    <citation type="submission" date="2017-10" db="EMBL/GenBank/DDBJ databases">
        <title>The new phylogeny of genus Mycobacterium.</title>
        <authorList>
            <person name="Tortoli E."/>
            <person name="Trovato A."/>
            <person name="Cirillo D.M."/>
        </authorList>
    </citation>
    <scope>NUCLEOTIDE SEQUENCE [LARGE SCALE GENOMIC DNA]</scope>
    <source>
        <strain evidence="7 8">CCUG37673</strain>
    </source>
</reference>
<dbReference type="InterPro" id="IPR036291">
    <property type="entry name" value="NAD(P)-bd_dom_sf"/>
</dbReference>
<dbReference type="Proteomes" id="UP000465302">
    <property type="component" value="Unassembled WGS sequence"/>
</dbReference>
<dbReference type="Pfam" id="PF00549">
    <property type="entry name" value="Ligase_CoA"/>
    <property type="match status" value="1"/>
</dbReference>
<reference evidence="6" key="3">
    <citation type="submission" date="2020-02" db="EMBL/GenBank/DDBJ databases">
        <authorList>
            <person name="Matsumoto Y."/>
            <person name="Motooka D."/>
            <person name="Nakamura S."/>
        </authorList>
    </citation>
    <scope>NUCLEOTIDE SEQUENCE</scope>
    <source>
        <strain evidence="6">JCM 6377</strain>
    </source>
</reference>
<dbReference type="EMBL" id="BLKS01000001">
    <property type="protein sequence ID" value="GFG50944.1"/>
    <property type="molecule type" value="Genomic_DNA"/>
</dbReference>
<dbReference type="OrthoDB" id="5580580at2"/>
<comment type="similarity">
    <text evidence="3">Belongs to the succinate/malate CoA ligase alpha subunit family.</text>
</comment>
<dbReference type="InterPro" id="IPR003781">
    <property type="entry name" value="CoA-bd"/>
</dbReference>
<evidence type="ECO:0000256" key="2">
    <source>
        <dbReference type="ARBA" id="ARBA00022741"/>
    </source>
</evidence>
<dbReference type="Pfam" id="PF02629">
    <property type="entry name" value="CoA_binding"/>
    <property type="match status" value="1"/>
</dbReference>
<dbReference type="InterPro" id="IPR017440">
    <property type="entry name" value="Cit_synth/succinyl-CoA_lig_AS"/>
</dbReference>
<evidence type="ECO:0000256" key="3">
    <source>
        <dbReference type="ARBA" id="ARBA00060724"/>
    </source>
</evidence>
<keyword evidence="1 6" id="KW-0436">Ligase</keyword>
<organism evidence="7 8">
    <name type="scientific">Mycolicibacterium agri</name>
    <name type="common">Mycobacterium agri</name>
    <dbReference type="NCBI Taxonomy" id="36811"/>
    <lineage>
        <taxon>Bacteria</taxon>
        <taxon>Bacillati</taxon>
        <taxon>Actinomycetota</taxon>
        <taxon>Actinomycetes</taxon>
        <taxon>Mycobacteriales</taxon>
        <taxon>Mycobacteriaceae</taxon>
        <taxon>Mycolicibacterium</taxon>
    </lineage>
</organism>
<dbReference type="GO" id="GO:0000166">
    <property type="term" value="F:nucleotide binding"/>
    <property type="evidence" value="ECO:0007669"/>
    <property type="project" value="UniProtKB-KW"/>
</dbReference>
<comment type="caution">
    <text evidence="7">The sequence shown here is derived from an EMBL/GenBank/DDBJ whole genome shotgun (WGS) entry which is preliminary data.</text>
</comment>
<dbReference type="GO" id="GO:0004775">
    <property type="term" value="F:succinate-CoA ligase (ADP-forming) activity"/>
    <property type="evidence" value="ECO:0007669"/>
    <property type="project" value="TreeGrafter"/>
</dbReference>
<dbReference type="PRINTS" id="PR01798">
    <property type="entry name" value="SCOASYNTHASE"/>
</dbReference>
<accession>A0A2A7N0P1</accession>
<proteinExistence type="inferred from homology"/>
<evidence type="ECO:0000313" key="8">
    <source>
        <dbReference type="Proteomes" id="UP000220914"/>
    </source>
</evidence>
<dbReference type="GO" id="GO:0004776">
    <property type="term" value="F:succinate-CoA ligase (GDP-forming) activity"/>
    <property type="evidence" value="ECO:0007669"/>
    <property type="project" value="TreeGrafter"/>
</dbReference>
<dbReference type="PIRSF" id="PIRSF001553">
    <property type="entry name" value="SucCS_alpha"/>
    <property type="match status" value="1"/>
</dbReference>
<dbReference type="EMBL" id="PDCP01000026">
    <property type="protein sequence ID" value="PEG37484.1"/>
    <property type="molecule type" value="Genomic_DNA"/>
</dbReference>
<dbReference type="SUPFAM" id="SSF51735">
    <property type="entry name" value="NAD(P)-binding Rossmann-fold domains"/>
    <property type="match status" value="1"/>
</dbReference>
<evidence type="ECO:0000313" key="7">
    <source>
        <dbReference type="EMBL" id="PEG37484.1"/>
    </source>
</evidence>
<name>A0A2A7N0P1_MYCAG</name>
<gene>
    <name evidence="7" type="ORF">CQY20_15945</name>
    <name evidence="6" type="ORF">MAGR_23850</name>
</gene>
<dbReference type="AlphaFoldDB" id="A0A2A7N0P1"/>
<feature type="active site" description="Tele-phosphohistidine intermediate" evidence="4">
    <location>
        <position position="247"/>
    </location>
</feature>
<evidence type="ECO:0000313" key="6">
    <source>
        <dbReference type="EMBL" id="GFG50944.1"/>
    </source>
</evidence>
<keyword evidence="2" id="KW-0547">Nucleotide-binding</keyword>
<dbReference type="InterPro" id="IPR016102">
    <property type="entry name" value="Succinyl-CoA_synth-like"/>
</dbReference>
<dbReference type="Gene3D" id="3.40.50.720">
    <property type="entry name" value="NAD(P)-binding Rossmann-like Domain"/>
    <property type="match status" value="1"/>
</dbReference>
<evidence type="ECO:0000313" key="9">
    <source>
        <dbReference type="Proteomes" id="UP000465302"/>
    </source>
</evidence>
<dbReference type="GO" id="GO:0006099">
    <property type="term" value="P:tricarboxylic acid cycle"/>
    <property type="evidence" value="ECO:0007669"/>
    <property type="project" value="UniProtKB-UniPathway"/>
</dbReference>
<evidence type="ECO:0000259" key="5">
    <source>
        <dbReference type="SMART" id="SM00881"/>
    </source>
</evidence>
<dbReference type="PANTHER" id="PTHR11117">
    <property type="entry name" value="SUCCINYL-COA LIGASE SUBUNIT ALPHA"/>
    <property type="match status" value="1"/>
</dbReference>
<dbReference type="PROSITE" id="PS00399">
    <property type="entry name" value="SUCCINYL_COA_LIG_2"/>
    <property type="match status" value="1"/>
</dbReference>
<protein>
    <submittedName>
        <fullName evidence="6">Succinate--CoA ligase subunit alpha</fullName>
    </submittedName>
    <submittedName>
        <fullName evidence="7">Succinyl-CoA synthetase subunit alpha</fullName>
    </submittedName>
</protein>
<sequence length="296" mass="30305">MIVTGTETVVVQGITGKQGSFWTERMIECGTNVVAGATPNKGGREVAGIPVYNSVVEAAKDQRLDVSVLFVPPLAAKAAVLDAIEAGVRKIVFLTEHVPYHDVMHVLAEARDNGVQVLGPNTAGLVVPGEASVGIMPGFAKNIFQSGNIGVVSRSGSLGTLLAMNLVTAGYGQSAFIGIGGDPILGTTTTDAVRILDADPRTDAIVLVGEIGGTMEEDAAEVIAGIDKPVVSFIAGRSAPPDRRMGHAGAIVTGNRGSGQSKVDALTKAGVAVIDVPSQVSDALQRFGVMPTAARV</sequence>
<keyword evidence="8" id="KW-1185">Reference proteome</keyword>
<evidence type="ECO:0000256" key="1">
    <source>
        <dbReference type="ARBA" id="ARBA00022598"/>
    </source>
</evidence>
<dbReference type="Proteomes" id="UP000220914">
    <property type="component" value="Unassembled WGS sequence"/>
</dbReference>
<dbReference type="Gene3D" id="3.40.50.261">
    <property type="entry name" value="Succinyl-CoA synthetase domains"/>
    <property type="match status" value="1"/>
</dbReference>
<dbReference type="InterPro" id="IPR005810">
    <property type="entry name" value="CoA_lig_alpha"/>
</dbReference>
<dbReference type="RefSeq" id="WP_097941049.1">
    <property type="nucleotide sequence ID" value="NZ_BLKS01000001.1"/>
</dbReference>
<dbReference type="InterPro" id="IPR005811">
    <property type="entry name" value="SUCC_ACL_C"/>
</dbReference>
<evidence type="ECO:0000256" key="4">
    <source>
        <dbReference type="PIRSR" id="PIRSR001553-1"/>
    </source>
</evidence>
<feature type="domain" description="CoA-binding" evidence="5">
    <location>
        <begin position="2"/>
        <end position="98"/>
    </location>
</feature>
<dbReference type="SUPFAM" id="SSF52210">
    <property type="entry name" value="Succinyl-CoA synthetase domains"/>
    <property type="match status" value="1"/>
</dbReference>
<dbReference type="SMART" id="SM00881">
    <property type="entry name" value="CoA_binding"/>
    <property type="match status" value="1"/>
</dbReference>
<dbReference type="FunFam" id="3.40.50.720:FF:000277">
    <property type="entry name" value="Succinate--CoA ligase [ADP-forming] subunit alpha"/>
    <property type="match status" value="1"/>
</dbReference>
<reference evidence="6 9" key="2">
    <citation type="journal article" date="2019" name="Emerg. Microbes Infect.">
        <title>Comprehensive subspecies identification of 175 nontuberculous mycobacteria species based on 7547 genomic profiles.</title>
        <authorList>
            <person name="Matsumoto Y."/>
            <person name="Kinjo T."/>
            <person name="Motooka D."/>
            <person name="Nabeya D."/>
            <person name="Jung N."/>
            <person name="Uechi K."/>
            <person name="Horii T."/>
            <person name="Iida T."/>
            <person name="Fujita J."/>
            <person name="Nakamura S."/>
        </authorList>
    </citation>
    <scope>NUCLEOTIDE SEQUENCE [LARGE SCALE GENOMIC DNA]</scope>
    <source>
        <strain evidence="6 9">JCM 6377</strain>
    </source>
</reference>